<dbReference type="EMBL" id="JAWDJW010000001">
    <property type="protein sequence ID" value="KAK3082375.1"/>
    <property type="molecule type" value="Genomic_DNA"/>
</dbReference>
<comment type="caution">
    <text evidence="1">The sequence shown here is derived from an EMBL/GenBank/DDBJ whole genome shotgun (WGS) entry which is preliminary data.</text>
</comment>
<evidence type="ECO:0000313" key="1">
    <source>
        <dbReference type="EMBL" id="KAK3082375.1"/>
    </source>
</evidence>
<gene>
    <name evidence="1" type="ORF">LTS18_004287</name>
</gene>
<dbReference type="Proteomes" id="UP001186974">
    <property type="component" value="Unassembled WGS sequence"/>
</dbReference>
<proteinExistence type="predicted"/>
<organism evidence="1 2">
    <name type="scientific">Coniosporium uncinatum</name>
    <dbReference type="NCBI Taxonomy" id="93489"/>
    <lineage>
        <taxon>Eukaryota</taxon>
        <taxon>Fungi</taxon>
        <taxon>Dikarya</taxon>
        <taxon>Ascomycota</taxon>
        <taxon>Pezizomycotina</taxon>
        <taxon>Dothideomycetes</taxon>
        <taxon>Dothideomycetes incertae sedis</taxon>
        <taxon>Coniosporium</taxon>
    </lineage>
</organism>
<sequence>MGSAHLYDPNASLARQSPSPITHKHHSKTHRPSSKHLSPSVSSPNRTPPPSISKPPHRPGLIPIPHDARYPDLLLQPDSRPISQEQLAAEVKSIYEGLTMVETKCIHVDKAQSAVLQGQHSHLADDHWQALIALHRTLLHEHHDFFLASQHPSASPALRRLPAKYSMPARMWKHGIHSFLERLRHRLPESLEYMLAFIYLAYQMMGLLYETVPSFEDTWIECLGDLARYRMAIEDEDLRDREIWAGVARFWYSKAADRNPLVGRLSHHLAILARPNAVQQIYFYSRSLTSVYPFMSARESIMTLFDPFLGRVPMSNTYSHVDTHFIKFHASLFVRESPKDLDKHMKGFLLELNGHIERLSVKAKEPLAHIAIANIAALHGYGIQDHPLRRLFDYQIKYNQIHAPTKTLPKDEPMTFDSKSTSSEVELAEILNTSSKSLDLRADFDYACSITFETFAIVCERANDANCLLHVNLVLSFLLSLATIDRDHADRYAALPVQKYVASIFDMVPWKEVIFFTNTLIDSVHGSWSFERIGFATPEHGGSGPLPEDYFARGQVWSQSSFPENWFADERNDEERAVEHASTVSFRQKRALWLLVRLADVSFRMNPSNTQFSNVVIS</sequence>
<name>A0ACC3DZS4_9PEZI</name>
<accession>A0ACC3DZS4</accession>
<evidence type="ECO:0000313" key="2">
    <source>
        <dbReference type="Proteomes" id="UP001186974"/>
    </source>
</evidence>
<keyword evidence="2" id="KW-1185">Reference proteome</keyword>
<reference evidence="1" key="1">
    <citation type="submission" date="2024-09" db="EMBL/GenBank/DDBJ databases">
        <title>Black Yeasts Isolated from many extreme environments.</title>
        <authorList>
            <person name="Coleine C."/>
            <person name="Stajich J.E."/>
            <person name="Selbmann L."/>
        </authorList>
    </citation>
    <scope>NUCLEOTIDE SEQUENCE</scope>
    <source>
        <strain evidence="1">CCFEE 5737</strain>
    </source>
</reference>
<protein>
    <submittedName>
        <fullName evidence="1">Uncharacterized protein</fullName>
    </submittedName>
</protein>